<name>A0A484G744_COLOR</name>
<protein>
    <submittedName>
        <fullName evidence="3">Regulator of phospholipase D SRF1</fullName>
    </submittedName>
</protein>
<sequence>MSTASHPPGSSGSPDFRASVGTSSTAIDTGASRLRAPRSLPPWIDSYETRYGPVTEDQLQLLSPPARAVPPKHLHAPTENDRRVSRDGYVDVTDPWLENATRRPKPKLTDIFRGKGAQHGRKWDHLRTADPVIVSKHRPTTQGPPTAWRDFLQSSAYGHMENEESEVIDVEELDKLQPDFNKRYDEHAHRDIESKTLKRKRSRTVWKRIWSLILRHYLVPLTFRLTVMITSILALAIAARIYELENAKSGYSPERAQSIVAIAVDTVALPYIGYMLWDEYTGKPLGLRPAVQKIALILLDLFFIIFKSASTSLAFESLVFHNVEAGLVRRLSKALASFMLVGLLAWTMNFVVNVFRTVQRLGGGEDESSHDRIQRANYHQLAFEYNLLLFCYKLEPPLPTRTTSFNQRRPRRPRHSPPPRERPFTIE</sequence>
<dbReference type="InterPro" id="IPR037737">
    <property type="entry name" value="Srf1"/>
</dbReference>
<feature type="transmembrane region" description="Helical" evidence="2">
    <location>
        <begin position="217"/>
        <end position="239"/>
    </location>
</feature>
<reference evidence="4" key="1">
    <citation type="journal article" date="2013" name="New Phytol.">
        <title>Comparative genomic and transcriptomic analyses reveal the hemibiotrophic stage shift of Colletotrichum fungi.</title>
        <authorList>
            <person name="Gan P."/>
            <person name="Ikeda K."/>
            <person name="Irieda H."/>
            <person name="Narusaka M."/>
            <person name="O'Connell R.J."/>
            <person name="Narusaka Y."/>
            <person name="Takano Y."/>
            <person name="Kubo Y."/>
            <person name="Shirasu K."/>
        </authorList>
    </citation>
    <scope>NUCLEOTIDE SEQUENCE [LARGE SCALE GENOMIC DNA]</scope>
    <source>
        <strain evidence="4">104-T / ATCC 96160 / CBS 514.97 / LARS 414 / MAFF 240422</strain>
    </source>
</reference>
<feature type="region of interest" description="Disordered" evidence="1">
    <location>
        <begin position="401"/>
        <end position="427"/>
    </location>
</feature>
<dbReference type="Proteomes" id="UP000014480">
    <property type="component" value="Unassembled WGS sequence"/>
</dbReference>
<accession>A0A484G744</accession>
<feature type="region of interest" description="Disordered" evidence="1">
    <location>
        <begin position="1"/>
        <end position="42"/>
    </location>
</feature>
<reference evidence="4" key="2">
    <citation type="journal article" date="2019" name="Mol. Plant Microbe Interact.">
        <title>Genome sequence resources for four phytopathogenic fungi from the Colletotrichum orbiculare species complex.</title>
        <authorList>
            <person name="Gan P."/>
            <person name="Tsushima A."/>
            <person name="Narusaka M."/>
            <person name="Narusaka Y."/>
            <person name="Takano Y."/>
            <person name="Kubo Y."/>
            <person name="Shirasu K."/>
        </authorList>
    </citation>
    <scope>GENOME REANNOTATION</scope>
    <source>
        <strain evidence="4">104-T / ATCC 96160 / CBS 514.97 / LARS 414 / MAFF 240422</strain>
    </source>
</reference>
<proteinExistence type="predicted"/>
<dbReference type="PANTHER" id="PTHR36819">
    <property type="entry name" value="REGULATOR OF PHOSPHOLIPASE D SRF1"/>
    <property type="match status" value="1"/>
</dbReference>
<feature type="transmembrane region" description="Helical" evidence="2">
    <location>
        <begin position="297"/>
        <end position="315"/>
    </location>
</feature>
<dbReference type="GO" id="GO:0000324">
    <property type="term" value="C:fungal-type vacuole"/>
    <property type="evidence" value="ECO:0007669"/>
    <property type="project" value="TreeGrafter"/>
</dbReference>
<dbReference type="AlphaFoldDB" id="A0A484G744"/>
<feature type="transmembrane region" description="Helical" evidence="2">
    <location>
        <begin position="259"/>
        <end position="277"/>
    </location>
</feature>
<gene>
    <name evidence="3" type="primary">SRF1</name>
    <name evidence="3" type="ORF">Cob_v000923</name>
</gene>
<feature type="compositionally biased region" description="Basic and acidic residues" evidence="1">
    <location>
        <begin position="418"/>
        <end position="427"/>
    </location>
</feature>
<evidence type="ECO:0000256" key="2">
    <source>
        <dbReference type="SAM" id="Phobius"/>
    </source>
</evidence>
<organism evidence="3 4">
    <name type="scientific">Colletotrichum orbiculare (strain 104-T / ATCC 96160 / CBS 514.97 / LARS 414 / MAFF 240422)</name>
    <name type="common">Cucumber anthracnose fungus</name>
    <name type="synonym">Colletotrichum lagenarium</name>
    <dbReference type="NCBI Taxonomy" id="1213857"/>
    <lineage>
        <taxon>Eukaryota</taxon>
        <taxon>Fungi</taxon>
        <taxon>Dikarya</taxon>
        <taxon>Ascomycota</taxon>
        <taxon>Pezizomycotina</taxon>
        <taxon>Sordariomycetes</taxon>
        <taxon>Hypocreomycetidae</taxon>
        <taxon>Glomerellales</taxon>
        <taxon>Glomerellaceae</taxon>
        <taxon>Colletotrichum</taxon>
        <taxon>Colletotrichum orbiculare species complex</taxon>
    </lineage>
</organism>
<feature type="compositionally biased region" description="Polar residues" evidence="1">
    <location>
        <begin position="1"/>
        <end position="13"/>
    </location>
</feature>
<comment type="caution">
    <text evidence="3">The sequence shown here is derived from an EMBL/GenBank/DDBJ whole genome shotgun (WGS) entry which is preliminary data.</text>
</comment>
<dbReference type="OrthoDB" id="2589563at2759"/>
<dbReference type="PANTHER" id="PTHR36819:SF1">
    <property type="entry name" value="REGULATOR OF PHOSPHOLIPASE D SRF1"/>
    <property type="match status" value="1"/>
</dbReference>
<evidence type="ECO:0000256" key="1">
    <source>
        <dbReference type="SAM" id="MobiDB-lite"/>
    </source>
</evidence>
<feature type="compositionally biased region" description="Basic residues" evidence="1">
    <location>
        <begin position="408"/>
        <end position="417"/>
    </location>
</feature>
<dbReference type="GO" id="GO:0071944">
    <property type="term" value="C:cell periphery"/>
    <property type="evidence" value="ECO:0007669"/>
    <property type="project" value="TreeGrafter"/>
</dbReference>
<keyword evidence="2" id="KW-1133">Transmembrane helix</keyword>
<feature type="transmembrane region" description="Helical" evidence="2">
    <location>
        <begin position="335"/>
        <end position="355"/>
    </location>
</feature>
<evidence type="ECO:0000313" key="3">
    <source>
        <dbReference type="EMBL" id="TDZ25938.1"/>
    </source>
</evidence>
<keyword evidence="2" id="KW-0812">Transmembrane</keyword>
<keyword evidence="2" id="KW-0472">Membrane</keyword>
<dbReference type="EMBL" id="AMCV02000001">
    <property type="protein sequence ID" value="TDZ25938.1"/>
    <property type="molecule type" value="Genomic_DNA"/>
</dbReference>
<keyword evidence="4" id="KW-1185">Reference proteome</keyword>
<evidence type="ECO:0000313" key="4">
    <source>
        <dbReference type="Proteomes" id="UP000014480"/>
    </source>
</evidence>